<gene>
    <name evidence="1" type="ORF">FLK61_32725</name>
</gene>
<dbReference type="EMBL" id="CP041372">
    <property type="protein sequence ID" value="QKS73247.1"/>
    <property type="molecule type" value="Genomic_DNA"/>
</dbReference>
<name>A0A859FKC9_9BACI</name>
<dbReference type="InterPro" id="IPR009507">
    <property type="entry name" value="UPF0435"/>
</dbReference>
<dbReference type="AlphaFoldDB" id="A0A859FKC9"/>
<evidence type="ECO:0000313" key="2">
    <source>
        <dbReference type="Proteomes" id="UP000318138"/>
    </source>
</evidence>
<proteinExistence type="predicted"/>
<dbReference type="Proteomes" id="UP000318138">
    <property type="component" value="Chromosome"/>
</dbReference>
<protein>
    <submittedName>
        <fullName evidence="1">DUF1128 domain-containing protein</fullName>
    </submittedName>
</protein>
<evidence type="ECO:0000313" key="1">
    <source>
        <dbReference type="EMBL" id="QKS73247.1"/>
    </source>
</evidence>
<sequence>MLDDIKVKLQIVNGAAIKPEHFSVKKLTEISEIHQMVMAKNRFSVSEMDAIVTELGTLKHEG</sequence>
<dbReference type="KEGG" id="psua:FLK61_32725"/>
<accession>A0A859FKC9</accession>
<organism evidence="1 2">
    <name type="scientific">Paenalkalicoccus suaedae</name>
    <dbReference type="NCBI Taxonomy" id="2592382"/>
    <lineage>
        <taxon>Bacteria</taxon>
        <taxon>Bacillati</taxon>
        <taxon>Bacillota</taxon>
        <taxon>Bacilli</taxon>
        <taxon>Bacillales</taxon>
        <taxon>Bacillaceae</taxon>
        <taxon>Paenalkalicoccus</taxon>
    </lineage>
</organism>
<keyword evidence="2" id="KW-1185">Reference proteome</keyword>
<dbReference type="Pfam" id="PF06569">
    <property type="entry name" value="DUF1128"/>
    <property type="match status" value="1"/>
</dbReference>
<reference evidence="2" key="1">
    <citation type="submission" date="2019-07" db="EMBL/GenBank/DDBJ databases">
        <title>Bacillus alkalisoli sp. nov. isolated from saline soil.</title>
        <authorList>
            <person name="Sun J.-Q."/>
            <person name="Xu L."/>
        </authorList>
    </citation>
    <scope>NUCLEOTIDE SEQUENCE [LARGE SCALE GENOMIC DNA]</scope>
    <source>
        <strain evidence="2">M4U3P1</strain>
    </source>
</reference>